<feature type="region of interest" description="Disordered" evidence="5">
    <location>
        <begin position="707"/>
        <end position="727"/>
    </location>
</feature>
<evidence type="ECO:0000259" key="6">
    <source>
        <dbReference type="PROSITE" id="PS50002"/>
    </source>
</evidence>
<feature type="compositionally biased region" description="Acidic residues" evidence="5">
    <location>
        <begin position="995"/>
        <end position="1006"/>
    </location>
</feature>
<dbReference type="EMBL" id="VZRU01004212">
    <property type="protein sequence ID" value="NWW44818.1"/>
    <property type="molecule type" value="Genomic_DNA"/>
</dbReference>
<dbReference type="PROSITE" id="PS50853">
    <property type="entry name" value="FN3"/>
    <property type="match status" value="1"/>
</dbReference>
<gene>
    <name evidence="8" type="primary">Tspoap1</name>
    <name evidence="8" type="ORF">PEDTOR_R12639</name>
</gene>
<dbReference type="CDD" id="cd00063">
    <property type="entry name" value="FN3"/>
    <property type="match status" value="2"/>
</dbReference>
<dbReference type="Gene3D" id="2.30.30.40">
    <property type="entry name" value="SH3 Domains"/>
    <property type="match status" value="1"/>
</dbReference>
<feature type="compositionally biased region" description="Polar residues" evidence="5">
    <location>
        <begin position="860"/>
        <end position="871"/>
    </location>
</feature>
<feature type="compositionally biased region" description="Basic and acidic residues" evidence="5">
    <location>
        <begin position="707"/>
        <end position="726"/>
    </location>
</feature>
<keyword evidence="9" id="KW-1185">Reference proteome</keyword>
<evidence type="ECO:0000256" key="3">
    <source>
        <dbReference type="ARBA" id="ARBA00022737"/>
    </source>
</evidence>
<dbReference type="SMART" id="SM00060">
    <property type="entry name" value="FN3"/>
    <property type="match status" value="3"/>
</dbReference>
<evidence type="ECO:0000313" key="9">
    <source>
        <dbReference type="Proteomes" id="UP000565207"/>
    </source>
</evidence>
<dbReference type="SMART" id="SM00326">
    <property type="entry name" value="SH3"/>
    <property type="match status" value="1"/>
</dbReference>
<feature type="compositionally biased region" description="Basic and acidic residues" evidence="5">
    <location>
        <begin position="648"/>
        <end position="667"/>
    </location>
</feature>
<evidence type="ECO:0000256" key="1">
    <source>
        <dbReference type="ARBA" id="ARBA00010749"/>
    </source>
</evidence>
<dbReference type="FunFam" id="2.30.30.40:FF:000006">
    <property type="entry name" value="RIMS-binding protein 2 isoform X1"/>
    <property type="match status" value="1"/>
</dbReference>
<dbReference type="Gene3D" id="2.60.40.10">
    <property type="entry name" value="Immunoglobulins"/>
    <property type="match status" value="3"/>
</dbReference>
<proteinExistence type="inferred from homology"/>
<feature type="region of interest" description="Disordered" evidence="5">
    <location>
        <begin position="242"/>
        <end position="278"/>
    </location>
</feature>
<dbReference type="InterPro" id="IPR036116">
    <property type="entry name" value="FN3_sf"/>
</dbReference>
<accession>A0A7K6N7I8</accession>
<feature type="region of interest" description="Disordered" evidence="5">
    <location>
        <begin position="803"/>
        <end position="917"/>
    </location>
</feature>
<evidence type="ECO:0000256" key="4">
    <source>
        <dbReference type="PROSITE-ProRule" id="PRU00192"/>
    </source>
</evidence>
<dbReference type="PROSITE" id="PS50002">
    <property type="entry name" value="SH3"/>
    <property type="match status" value="1"/>
</dbReference>
<feature type="non-terminal residue" evidence="8">
    <location>
        <position position="1"/>
    </location>
</feature>
<evidence type="ECO:0000256" key="2">
    <source>
        <dbReference type="ARBA" id="ARBA00022443"/>
    </source>
</evidence>
<evidence type="ECO:0000313" key="8">
    <source>
        <dbReference type="EMBL" id="NWW44818.1"/>
    </source>
</evidence>
<feature type="compositionally biased region" description="Basic and acidic residues" evidence="5">
    <location>
        <begin position="843"/>
        <end position="856"/>
    </location>
</feature>
<feature type="compositionally biased region" description="Polar residues" evidence="5">
    <location>
        <begin position="1021"/>
        <end position="1039"/>
    </location>
</feature>
<comment type="caution">
    <text evidence="8">The sequence shown here is derived from an EMBL/GenBank/DDBJ whole genome shotgun (WGS) entry which is preliminary data.</text>
</comment>
<dbReference type="PANTHER" id="PTHR14234">
    <property type="entry name" value="RIM BINDING PROTEIN-RELATED"/>
    <property type="match status" value="1"/>
</dbReference>
<feature type="region of interest" description="Disordered" evidence="5">
    <location>
        <begin position="77"/>
        <end position="124"/>
    </location>
</feature>
<dbReference type="FunFam" id="2.60.40.10:FF:001380">
    <property type="entry name" value="Peripheral-type benzodiazepine receptor-associated protein 1"/>
    <property type="match status" value="1"/>
</dbReference>
<dbReference type="InterPro" id="IPR001452">
    <property type="entry name" value="SH3_domain"/>
</dbReference>
<dbReference type="GO" id="GO:0030156">
    <property type="term" value="F:benzodiazepine receptor binding"/>
    <property type="evidence" value="ECO:0007669"/>
    <property type="project" value="TreeGrafter"/>
</dbReference>
<dbReference type="SUPFAM" id="SSF50044">
    <property type="entry name" value="SH3-domain"/>
    <property type="match status" value="1"/>
</dbReference>
<comment type="similarity">
    <text evidence="1">Belongs to the RIMBP family.</text>
</comment>
<keyword evidence="2 4" id="KW-0728">SH3 domain</keyword>
<feature type="compositionally biased region" description="Basic and acidic residues" evidence="5">
    <location>
        <begin position="897"/>
        <end position="917"/>
    </location>
</feature>
<dbReference type="FunFam" id="2.60.40.10:FF:000643">
    <property type="entry name" value="RIMS-binding protein 2 isoform X1"/>
    <property type="match status" value="1"/>
</dbReference>
<dbReference type="FunFam" id="2.60.40.10:FF:000072">
    <property type="entry name" value="RIMS-binding protein 2 isoform X1"/>
    <property type="match status" value="1"/>
</dbReference>
<feature type="compositionally biased region" description="Acidic residues" evidence="5">
    <location>
        <begin position="743"/>
        <end position="754"/>
    </location>
</feature>
<dbReference type="InterPro" id="IPR003961">
    <property type="entry name" value="FN3_dom"/>
</dbReference>
<feature type="compositionally biased region" description="Acidic residues" evidence="5">
    <location>
        <begin position="811"/>
        <end position="821"/>
    </location>
</feature>
<sequence>LSCQARVKDLEDQCRSQTEQFSLLSQELKQFRLQTGKIDLLTSTLVTSELPLALCSSTPQPHWEKGNYWRRLRLSQQAPDATGGSPVAATGSQKQAKKVESQSNSSKSESMQNSPKSCPTPEVDTASEMEELDVDSVSLMPEPGNQGPAKLQVFLARYSYNPFDGPNENPEAELPLTAGEYIYIYGDMDEDGFFEGELMDGRRGLVPSNFVERVSDDDLVTFLPSELNDLTHSSYQEKSFVSASTSSGDKSDLSIEESSISPLASRAEGDQEEPVSHTAVPYPRKLTLIKQLARSIVVGWEPPLLPAGCPDIQSYNIYVDEELRQNVKSGFQTKAVIEKLDLKTKAYRVSVQTVTEQGSSDKLRCTFFVGQDFCLAPTMLKVRSITATSAEVTWLPCNSNYNHAVYLNGEECDVTKPGVYWYTFRNLQPSTQYVAKLEARPLKTPWEEVAEGQEQNSAVIHFTTQLAGTPDAPLDVQVEAGPSPEILVISWLPVTIDAEGSSNGVRVTGYAVYADGQKAIEVTSPTAGSVLVDLSQLQMFQVCREVSVRTMSLYGESVDSVPAQISSVLLRASHRSSPSDFAVSTTFTARLPRGEPWGSLPVSLFVMIFFWFIPQVEQSVTKVSELESPSNSTLKTHMETCHTCSVEEPPKGPSAEREKEEKEKHLSPEPLPSPSKAEGSEGTSRDTSGGGNSCQEFLRLSHGQEVMKEMSRVKREQEEKTSEVGRRQLTLFVEHNRSSDLSDILEEEEEDELSSEALEEKKWEQREPCYRDNGEKMDLCDTDSDEEILERILELPLQKNHSKKLFSIPEVTEDEDEDEDEKCVTEEKAGSQDSLETLTCHSGRTEKLLSIKEPFLKADGSNTSTDLSAQSRQEEHGNDSKSGMGASPAWSKKKGNNYREKNRSRSEMGRKRQSDLTEHCSRLLGNCSPMGGGLYRAPSLREELDVVSSAAGKEGFDMYSRARQGALRKSQRKAAVSGLAEPAVMATHCPRSLEIDIEYDSEDDQDSTCASPPESRLWPERSQSCQGDWSDCSSQSEASGNKDPRGQELPGSAAWQPPSRRGNKSLRRNQMQKPLLSSPGEWTQG</sequence>
<organism evidence="8 9">
    <name type="scientific">Pedionomus torquatus</name>
    <name type="common">Plains-wanderer</name>
    <dbReference type="NCBI Taxonomy" id="227192"/>
    <lineage>
        <taxon>Eukaryota</taxon>
        <taxon>Metazoa</taxon>
        <taxon>Chordata</taxon>
        <taxon>Craniata</taxon>
        <taxon>Vertebrata</taxon>
        <taxon>Euteleostomi</taxon>
        <taxon>Archelosauria</taxon>
        <taxon>Archosauria</taxon>
        <taxon>Dinosauria</taxon>
        <taxon>Saurischia</taxon>
        <taxon>Theropoda</taxon>
        <taxon>Coelurosauria</taxon>
        <taxon>Aves</taxon>
        <taxon>Neognathae</taxon>
        <taxon>Neoaves</taxon>
        <taxon>Charadriiformes</taxon>
        <taxon>Pedionomidae</taxon>
        <taxon>Pedionomus</taxon>
    </lineage>
</organism>
<dbReference type="InterPro" id="IPR040325">
    <property type="entry name" value="RIMBP1/2/3"/>
</dbReference>
<protein>
    <submittedName>
        <fullName evidence="8">RIMB1 protein</fullName>
    </submittedName>
</protein>
<dbReference type="InterPro" id="IPR036028">
    <property type="entry name" value="SH3-like_dom_sf"/>
</dbReference>
<dbReference type="InterPro" id="IPR013783">
    <property type="entry name" value="Ig-like_fold"/>
</dbReference>
<feature type="region of interest" description="Disordered" evidence="5">
    <location>
        <begin position="629"/>
        <end position="695"/>
    </location>
</feature>
<feature type="domain" description="SH3" evidence="6">
    <location>
        <begin position="149"/>
        <end position="216"/>
    </location>
</feature>
<dbReference type="Proteomes" id="UP000565207">
    <property type="component" value="Unassembled WGS sequence"/>
</dbReference>
<feature type="domain" description="Fibronectin type-III" evidence="7">
    <location>
        <begin position="376"/>
        <end position="467"/>
    </location>
</feature>
<feature type="compositionally biased region" description="Low complexity" evidence="5">
    <location>
        <begin position="101"/>
        <end position="117"/>
    </location>
</feature>
<dbReference type="SUPFAM" id="SSF49265">
    <property type="entry name" value="Fibronectin type III"/>
    <property type="match status" value="2"/>
</dbReference>
<dbReference type="AlphaFoldDB" id="A0A7K6N7I8"/>
<dbReference type="CDD" id="cd12014">
    <property type="entry name" value="SH3_RIM-BP_1"/>
    <property type="match status" value="1"/>
</dbReference>
<feature type="region of interest" description="Disordered" evidence="5">
    <location>
        <begin position="962"/>
        <end position="1085"/>
    </location>
</feature>
<reference evidence="8 9" key="1">
    <citation type="submission" date="2019-09" db="EMBL/GenBank/DDBJ databases">
        <title>Bird 10,000 Genomes (B10K) Project - Family phase.</title>
        <authorList>
            <person name="Zhang G."/>
        </authorList>
    </citation>
    <scope>NUCLEOTIDE SEQUENCE [LARGE SCALE GENOMIC DNA]</scope>
    <source>
        <strain evidence="8">B10K-DU-029-80</strain>
        <tissue evidence="8">Muscle</tissue>
    </source>
</reference>
<feature type="region of interest" description="Disordered" evidence="5">
    <location>
        <begin position="740"/>
        <end position="763"/>
    </location>
</feature>
<feature type="compositionally biased region" description="Polar residues" evidence="5">
    <location>
        <begin position="831"/>
        <end position="842"/>
    </location>
</feature>
<dbReference type="InterPro" id="IPR057884">
    <property type="entry name" value="FN3_RIM-BP1/2/3"/>
</dbReference>
<dbReference type="Pfam" id="PF25523">
    <property type="entry name" value="Ig_RIMBP2"/>
    <property type="match status" value="2"/>
</dbReference>
<name>A0A7K6N7I8_PEDTO</name>
<dbReference type="PANTHER" id="PTHR14234:SF20">
    <property type="entry name" value="PERIPHERAL-TYPE BENZODIAZEPINE RECEPTOR-ASSOCIATED PROTEIN 1"/>
    <property type="match status" value="1"/>
</dbReference>
<keyword evidence="3" id="KW-0677">Repeat</keyword>
<dbReference type="Pfam" id="PF14604">
    <property type="entry name" value="SH3_9"/>
    <property type="match status" value="1"/>
</dbReference>
<evidence type="ECO:0000259" key="7">
    <source>
        <dbReference type="PROSITE" id="PS50853"/>
    </source>
</evidence>
<evidence type="ECO:0000256" key="5">
    <source>
        <dbReference type="SAM" id="MobiDB-lite"/>
    </source>
</evidence>
<feature type="non-terminal residue" evidence="8">
    <location>
        <position position="1085"/>
    </location>
</feature>